<dbReference type="GO" id="GO:0050660">
    <property type="term" value="F:flavin adenine dinucleotide binding"/>
    <property type="evidence" value="ECO:0007669"/>
    <property type="project" value="InterPro"/>
</dbReference>
<comment type="caution">
    <text evidence="7">The sequence shown here is derived from an EMBL/GenBank/DDBJ whole genome shotgun (WGS) entry which is preliminary data.</text>
</comment>
<keyword evidence="5" id="KW-0560">Oxidoreductase</keyword>
<evidence type="ECO:0000313" key="8">
    <source>
        <dbReference type="Proteomes" id="UP000094243"/>
    </source>
</evidence>
<comment type="similarity">
    <text evidence="1">Belongs to the FMO family.</text>
</comment>
<keyword evidence="3" id="KW-0285">Flavoprotein</keyword>
<dbReference type="GO" id="GO:0050661">
    <property type="term" value="F:NADP binding"/>
    <property type="evidence" value="ECO:0007669"/>
    <property type="project" value="InterPro"/>
</dbReference>
<sequence>MTQFKNGRQMASLPTAAIIGAGISGLTTGKNLADAGVEYDCFESSDRIGGNWAFRNPNGHSSAYRSLHIDTSRECLSFRDFPMRDDLPDFPHHSQIKEYPAGGLLALRTQHAQAGTARRAVPRREARTGPAGR</sequence>
<evidence type="ECO:0000256" key="2">
    <source>
        <dbReference type="ARBA" id="ARBA00010139"/>
    </source>
</evidence>
<dbReference type="PANTHER" id="PTHR23023">
    <property type="entry name" value="DIMETHYLANILINE MONOOXYGENASE"/>
    <property type="match status" value="1"/>
</dbReference>
<evidence type="ECO:0000313" key="7">
    <source>
        <dbReference type="EMBL" id="ODQ94026.1"/>
    </source>
</evidence>
<comment type="similarity">
    <text evidence="2">Belongs to the FAD-binding monooxygenase family.</text>
</comment>
<evidence type="ECO:0000256" key="1">
    <source>
        <dbReference type="ARBA" id="ARBA00009183"/>
    </source>
</evidence>
<dbReference type="InterPro" id="IPR036188">
    <property type="entry name" value="FAD/NAD-bd_sf"/>
</dbReference>
<dbReference type="Gene3D" id="3.50.50.60">
    <property type="entry name" value="FAD/NAD(P)-binding domain"/>
    <property type="match status" value="1"/>
</dbReference>
<dbReference type="InterPro" id="IPR050346">
    <property type="entry name" value="FMO-like"/>
</dbReference>
<keyword evidence="8" id="KW-1185">Reference proteome</keyword>
<gene>
    <name evidence="7" type="ORF">BHQ17_10785</name>
</gene>
<accession>A0A1E3RVS7</accession>
<name>A0A1E3RVS7_9MYCO</name>
<keyword evidence="4" id="KW-0274">FAD</keyword>
<protein>
    <recommendedName>
        <fullName evidence="9">Amine oxidase domain-containing protein</fullName>
    </recommendedName>
</protein>
<proteinExistence type="inferred from homology"/>
<dbReference type="GO" id="GO:0004499">
    <property type="term" value="F:N,N-dimethylaniline monooxygenase activity"/>
    <property type="evidence" value="ECO:0007669"/>
    <property type="project" value="InterPro"/>
</dbReference>
<feature type="region of interest" description="Disordered" evidence="6">
    <location>
        <begin position="111"/>
        <end position="133"/>
    </location>
</feature>
<evidence type="ECO:0000256" key="6">
    <source>
        <dbReference type="SAM" id="MobiDB-lite"/>
    </source>
</evidence>
<dbReference type="Pfam" id="PF00743">
    <property type="entry name" value="FMO-like"/>
    <property type="match status" value="1"/>
</dbReference>
<dbReference type="SUPFAM" id="SSF51905">
    <property type="entry name" value="FAD/NAD(P)-binding domain"/>
    <property type="match status" value="1"/>
</dbReference>
<reference evidence="8" key="1">
    <citation type="submission" date="2016-09" db="EMBL/GenBank/DDBJ databases">
        <authorList>
            <person name="Greninger A.L."/>
            <person name="Jerome K.R."/>
            <person name="Mcnair B."/>
            <person name="Wallis C."/>
            <person name="Fang F."/>
        </authorList>
    </citation>
    <scope>NUCLEOTIDE SEQUENCE [LARGE SCALE GENOMIC DNA]</scope>
    <source>
        <strain evidence="8">M7</strain>
    </source>
</reference>
<dbReference type="InterPro" id="IPR020946">
    <property type="entry name" value="Flavin_mOase-like"/>
</dbReference>
<evidence type="ECO:0000256" key="3">
    <source>
        <dbReference type="ARBA" id="ARBA00022630"/>
    </source>
</evidence>
<dbReference type="Proteomes" id="UP000094243">
    <property type="component" value="Unassembled WGS sequence"/>
</dbReference>
<evidence type="ECO:0000256" key="5">
    <source>
        <dbReference type="ARBA" id="ARBA00023002"/>
    </source>
</evidence>
<dbReference type="AlphaFoldDB" id="A0A1E3RVS7"/>
<evidence type="ECO:0000256" key="4">
    <source>
        <dbReference type="ARBA" id="ARBA00022827"/>
    </source>
</evidence>
<dbReference type="EMBL" id="MIGZ01000051">
    <property type="protein sequence ID" value="ODQ94026.1"/>
    <property type="molecule type" value="Genomic_DNA"/>
</dbReference>
<evidence type="ECO:0008006" key="9">
    <source>
        <dbReference type="Google" id="ProtNLM"/>
    </source>
</evidence>
<organism evidence="7 8">
    <name type="scientific">Mycolicibacterium holsaticum</name>
    <dbReference type="NCBI Taxonomy" id="152142"/>
    <lineage>
        <taxon>Bacteria</taxon>
        <taxon>Bacillati</taxon>
        <taxon>Actinomycetota</taxon>
        <taxon>Actinomycetes</taxon>
        <taxon>Mycobacteriales</taxon>
        <taxon>Mycobacteriaceae</taxon>
        <taxon>Mycolicibacterium</taxon>
    </lineage>
</organism>